<keyword evidence="1" id="KW-0808">Transferase</keyword>
<evidence type="ECO:0000313" key="1">
    <source>
        <dbReference type="EMBL" id="KOB79505.1"/>
    </source>
</evidence>
<keyword evidence="1" id="KW-0548">Nucleotidyltransferase</keyword>
<organism evidence="1 2">
    <name type="scientific">Operophtera brumata</name>
    <name type="common">Winter moth</name>
    <name type="synonym">Phalaena brumata</name>
    <dbReference type="NCBI Taxonomy" id="104452"/>
    <lineage>
        <taxon>Eukaryota</taxon>
        <taxon>Metazoa</taxon>
        <taxon>Ecdysozoa</taxon>
        <taxon>Arthropoda</taxon>
        <taxon>Hexapoda</taxon>
        <taxon>Insecta</taxon>
        <taxon>Pterygota</taxon>
        <taxon>Neoptera</taxon>
        <taxon>Endopterygota</taxon>
        <taxon>Lepidoptera</taxon>
        <taxon>Glossata</taxon>
        <taxon>Ditrysia</taxon>
        <taxon>Geometroidea</taxon>
        <taxon>Geometridae</taxon>
        <taxon>Larentiinae</taxon>
        <taxon>Operophtera</taxon>
    </lineage>
</organism>
<accession>A0A0L7LVP3</accession>
<keyword evidence="2" id="KW-1185">Reference proteome</keyword>
<proteinExistence type="predicted"/>
<gene>
    <name evidence="1" type="ORF">OBRU01_00140</name>
</gene>
<evidence type="ECO:0000313" key="2">
    <source>
        <dbReference type="Proteomes" id="UP000037510"/>
    </source>
</evidence>
<dbReference type="GO" id="GO:0003964">
    <property type="term" value="F:RNA-directed DNA polymerase activity"/>
    <property type="evidence" value="ECO:0007669"/>
    <property type="project" value="UniProtKB-KW"/>
</dbReference>
<protein>
    <submittedName>
        <fullName evidence="1">Reverse transcriptase family member</fullName>
    </submittedName>
</protein>
<comment type="caution">
    <text evidence="1">The sequence shown here is derived from an EMBL/GenBank/DDBJ whole genome shotgun (WGS) entry which is preliminary data.</text>
</comment>
<dbReference type="EMBL" id="JTDY01000005">
    <property type="protein sequence ID" value="KOB79505.1"/>
    <property type="molecule type" value="Genomic_DNA"/>
</dbReference>
<dbReference type="Proteomes" id="UP000037510">
    <property type="component" value="Unassembled WGS sequence"/>
</dbReference>
<reference evidence="1 2" key="1">
    <citation type="journal article" date="2015" name="Genome Biol. Evol.">
        <title>The genome of winter moth (Operophtera brumata) provides a genomic perspective on sexual dimorphism and phenology.</title>
        <authorList>
            <person name="Derks M.F."/>
            <person name="Smit S."/>
            <person name="Salis L."/>
            <person name="Schijlen E."/>
            <person name="Bossers A."/>
            <person name="Mateman C."/>
            <person name="Pijl A.S."/>
            <person name="de Ridder D."/>
            <person name="Groenen M.A."/>
            <person name="Visser M.E."/>
            <person name="Megens H.J."/>
        </authorList>
    </citation>
    <scope>NUCLEOTIDE SEQUENCE [LARGE SCALE GENOMIC DNA]</scope>
    <source>
        <strain evidence="1">WM2013NL</strain>
        <tissue evidence="1">Head and thorax</tissue>
    </source>
</reference>
<sequence length="72" mass="8035">MVKLALCLPMTKRGRGRPLSIWLTKVEKDLIETQLDTNTAKIVRNGAKGQRNPTLSKCDTYSVEGYNSPSQI</sequence>
<name>A0A0L7LVP3_OPEBR</name>
<keyword evidence="1" id="KW-0695">RNA-directed DNA polymerase</keyword>
<dbReference type="AlphaFoldDB" id="A0A0L7LVP3"/>